<evidence type="ECO:0000313" key="4">
    <source>
        <dbReference type="Proteomes" id="UP000503462"/>
    </source>
</evidence>
<protein>
    <submittedName>
        <fullName evidence="3">Uncharacterized protein</fullName>
    </submittedName>
</protein>
<sequence>MATHILRQHILPLGGLAAGLALVPSRVALAEDVVAADPLRELRKRKPIYDSPSDPSIREIAASTPLQHQESQTSHKGR</sequence>
<dbReference type="Proteomes" id="UP000503462">
    <property type="component" value="Chromosome 4"/>
</dbReference>
<dbReference type="EMBL" id="CP051142">
    <property type="protein sequence ID" value="QIX00859.1"/>
    <property type="molecule type" value="Genomic_DNA"/>
</dbReference>
<organism evidence="3 4">
    <name type="scientific">Peltaster fructicola</name>
    <dbReference type="NCBI Taxonomy" id="286661"/>
    <lineage>
        <taxon>Eukaryota</taxon>
        <taxon>Fungi</taxon>
        <taxon>Dikarya</taxon>
        <taxon>Ascomycota</taxon>
        <taxon>Pezizomycotina</taxon>
        <taxon>Dothideomycetes</taxon>
        <taxon>Dothideomycetes incertae sedis</taxon>
        <taxon>Peltaster</taxon>
    </lineage>
</organism>
<keyword evidence="4" id="KW-1185">Reference proteome</keyword>
<reference evidence="3 4" key="1">
    <citation type="journal article" date="2016" name="Sci. Rep.">
        <title>Peltaster fructicola genome reveals evolution from an invasive phytopathogen to an ectophytic parasite.</title>
        <authorList>
            <person name="Xu C."/>
            <person name="Chen H."/>
            <person name="Gleason M.L."/>
            <person name="Xu J.R."/>
            <person name="Liu H."/>
            <person name="Zhang R."/>
            <person name="Sun G."/>
        </authorList>
    </citation>
    <scope>NUCLEOTIDE SEQUENCE [LARGE SCALE GENOMIC DNA]</scope>
    <source>
        <strain evidence="3 4">LNHT1506</strain>
    </source>
</reference>
<evidence type="ECO:0000256" key="2">
    <source>
        <dbReference type="SAM" id="SignalP"/>
    </source>
</evidence>
<evidence type="ECO:0000313" key="3">
    <source>
        <dbReference type="EMBL" id="QIX00859.1"/>
    </source>
</evidence>
<name>A0A6H0Y1W4_9PEZI</name>
<accession>A0A6H0Y1W4</accession>
<gene>
    <name evidence="3" type="ORF">AMS68_006376</name>
</gene>
<evidence type="ECO:0000256" key="1">
    <source>
        <dbReference type="SAM" id="MobiDB-lite"/>
    </source>
</evidence>
<proteinExistence type="predicted"/>
<feature type="region of interest" description="Disordered" evidence="1">
    <location>
        <begin position="44"/>
        <end position="78"/>
    </location>
</feature>
<dbReference type="AlphaFoldDB" id="A0A6H0Y1W4"/>
<feature type="signal peptide" evidence="2">
    <location>
        <begin position="1"/>
        <end position="30"/>
    </location>
</feature>
<feature type="compositionally biased region" description="Polar residues" evidence="1">
    <location>
        <begin position="64"/>
        <end position="78"/>
    </location>
</feature>
<feature type="chain" id="PRO_5026143523" evidence="2">
    <location>
        <begin position="31"/>
        <end position="78"/>
    </location>
</feature>
<keyword evidence="2" id="KW-0732">Signal</keyword>